<comment type="caution">
    <text evidence="1">The sequence shown here is derived from an EMBL/GenBank/DDBJ whole genome shotgun (WGS) entry which is preliminary data.</text>
</comment>
<organism evidence="1 2">
    <name type="scientific">Austropuccinia psidii MF-1</name>
    <dbReference type="NCBI Taxonomy" id="1389203"/>
    <lineage>
        <taxon>Eukaryota</taxon>
        <taxon>Fungi</taxon>
        <taxon>Dikarya</taxon>
        <taxon>Basidiomycota</taxon>
        <taxon>Pucciniomycotina</taxon>
        <taxon>Pucciniomycetes</taxon>
        <taxon>Pucciniales</taxon>
        <taxon>Sphaerophragmiaceae</taxon>
        <taxon>Austropuccinia</taxon>
    </lineage>
</organism>
<evidence type="ECO:0000313" key="2">
    <source>
        <dbReference type="Proteomes" id="UP000765509"/>
    </source>
</evidence>
<dbReference type="Proteomes" id="UP000765509">
    <property type="component" value="Unassembled WGS sequence"/>
</dbReference>
<protein>
    <submittedName>
        <fullName evidence="1">Uncharacterized protein</fullName>
    </submittedName>
</protein>
<keyword evidence="2" id="KW-1185">Reference proteome</keyword>
<sequence>MIKNLEDLIGRLCAYELKFTDSDGFTNYWCTLIPALELTYKTSVLFSTGQTPAMLEKRWNPRLPKDAMRKDLIYIHPTASSLKMMLDKVINHSKKE</sequence>
<proteinExistence type="predicted"/>
<gene>
    <name evidence="1" type="ORF">O181_018850</name>
</gene>
<accession>A0A9Q3C9G6</accession>
<dbReference type="EMBL" id="AVOT02005470">
    <property type="protein sequence ID" value="MBW0479135.1"/>
    <property type="molecule type" value="Genomic_DNA"/>
</dbReference>
<dbReference type="AlphaFoldDB" id="A0A9Q3C9G6"/>
<name>A0A9Q3C9G6_9BASI</name>
<reference evidence="1" key="1">
    <citation type="submission" date="2021-03" db="EMBL/GenBank/DDBJ databases">
        <title>Draft genome sequence of rust myrtle Austropuccinia psidii MF-1, a brazilian biotype.</title>
        <authorList>
            <person name="Quecine M.C."/>
            <person name="Pachon D.M.R."/>
            <person name="Bonatelli M.L."/>
            <person name="Correr F.H."/>
            <person name="Franceschini L.M."/>
            <person name="Leite T.F."/>
            <person name="Margarido G.R.A."/>
            <person name="Almeida C.A."/>
            <person name="Ferrarezi J.A."/>
            <person name="Labate C.A."/>
        </authorList>
    </citation>
    <scope>NUCLEOTIDE SEQUENCE</scope>
    <source>
        <strain evidence="1">MF-1</strain>
    </source>
</reference>
<evidence type="ECO:0000313" key="1">
    <source>
        <dbReference type="EMBL" id="MBW0479135.1"/>
    </source>
</evidence>